<gene>
    <name evidence="2" type="ORF">HDF16_006274</name>
</gene>
<evidence type="ECO:0000256" key="1">
    <source>
        <dbReference type="SAM" id="SignalP"/>
    </source>
</evidence>
<sequence>MLAQVLTLLALITVIPNASAQANRQSGDLTVNVTSVRREAHGFLVKVRIANTSKRVLFLPQSPGWPQFQYRPQILSLDVQQWSDGETNLLPSGRSLSSSLPPHPGYFSVGPCRDIPFEGHWISVLPGTALSDEIPVFDPSTADYIPSSCTWRSAHLGPTVRISVTARPSRRMRSGHKITAWADTALPYK</sequence>
<keyword evidence="1" id="KW-0732">Signal</keyword>
<feature type="signal peptide" evidence="1">
    <location>
        <begin position="1"/>
        <end position="20"/>
    </location>
</feature>
<name>A0A7W7ZKJ2_9BACT</name>
<protein>
    <submittedName>
        <fullName evidence="2">Uncharacterized protein</fullName>
    </submittedName>
</protein>
<dbReference type="AlphaFoldDB" id="A0A7W7ZKJ2"/>
<dbReference type="Proteomes" id="UP000540989">
    <property type="component" value="Unassembled WGS sequence"/>
</dbReference>
<evidence type="ECO:0000313" key="3">
    <source>
        <dbReference type="Proteomes" id="UP000540989"/>
    </source>
</evidence>
<reference evidence="2 3" key="1">
    <citation type="submission" date="2020-08" db="EMBL/GenBank/DDBJ databases">
        <title>Genomic Encyclopedia of Type Strains, Phase IV (KMG-V): Genome sequencing to study the core and pangenomes of soil and plant-associated prokaryotes.</title>
        <authorList>
            <person name="Whitman W."/>
        </authorList>
    </citation>
    <scope>NUCLEOTIDE SEQUENCE [LARGE SCALE GENOMIC DNA]</scope>
    <source>
        <strain evidence="2 3">M8UP14</strain>
    </source>
</reference>
<feature type="chain" id="PRO_5030684909" evidence="1">
    <location>
        <begin position="21"/>
        <end position="189"/>
    </location>
</feature>
<evidence type="ECO:0000313" key="2">
    <source>
        <dbReference type="EMBL" id="MBB5061538.1"/>
    </source>
</evidence>
<comment type="caution">
    <text evidence="2">The sequence shown here is derived from an EMBL/GenBank/DDBJ whole genome shotgun (WGS) entry which is preliminary data.</text>
</comment>
<accession>A0A7W7ZKJ2</accession>
<dbReference type="EMBL" id="JACHIP010000052">
    <property type="protein sequence ID" value="MBB5061538.1"/>
    <property type="molecule type" value="Genomic_DNA"/>
</dbReference>
<organism evidence="2 3">
    <name type="scientific">Granulicella aggregans</name>
    <dbReference type="NCBI Taxonomy" id="474949"/>
    <lineage>
        <taxon>Bacteria</taxon>
        <taxon>Pseudomonadati</taxon>
        <taxon>Acidobacteriota</taxon>
        <taxon>Terriglobia</taxon>
        <taxon>Terriglobales</taxon>
        <taxon>Acidobacteriaceae</taxon>
        <taxon>Granulicella</taxon>
    </lineage>
</organism>
<proteinExistence type="predicted"/>
<keyword evidence="3" id="KW-1185">Reference proteome</keyword>